<dbReference type="PANTHER" id="PTHR43806">
    <property type="entry name" value="PEPTIDASE S8"/>
    <property type="match status" value="1"/>
</dbReference>
<comment type="caution">
    <text evidence="10">The sequence shown here is derived from an EMBL/GenBank/DDBJ whole genome shotgun (WGS) entry which is preliminary data.</text>
</comment>
<dbReference type="PROSITE" id="PS00137">
    <property type="entry name" value="SUBTILASE_HIS"/>
    <property type="match status" value="1"/>
</dbReference>
<dbReference type="AlphaFoldDB" id="A0A949JJ29"/>
<evidence type="ECO:0000256" key="4">
    <source>
        <dbReference type="ARBA" id="ARBA00022825"/>
    </source>
</evidence>
<dbReference type="PANTHER" id="PTHR43806:SF11">
    <property type="entry name" value="CEREVISIN-RELATED"/>
    <property type="match status" value="1"/>
</dbReference>
<evidence type="ECO:0000256" key="7">
    <source>
        <dbReference type="SAM" id="Phobius"/>
    </source>
</evidence>
<dbReference type="GO" id="GO:0006508">
    <property type="term" value="P:proteolysis"/>
    <property type="evidence" value="ECO:0007669"/>
    <property type="project" value="UniProtKB-KW"/>
</dbReference>
<evidence type="ECO:0000313" key="10">
    <source>
        <dbReference type="EMBL" id="MBU7596071.1"/>
    </source>
</evidence>
<protein>
    <submittedName>
        <fullName evidence="10">S8 family serine peptidase</fullName>
    </submittedName>
</protein>
<accession>A0A949JJ29</accession>
<evidence type="ECO:0000256" key="8">
    <source>
        <dbReference type="SAM" id="SignalP"/>
    </source>
</evidence>
<dbReference type="RefSeq" id="WP_211042512.1">
    <property type="nucleotide sequence ID" value="NZ_JAELVF020000001.1"/>
</dbReference>
<dbReference type="Proteomes" id="UP000694501">
    <property type="component" value="Unassembled WGS sequence"/>
</dbReference>
<dbReference type="PRINTS" id="PR00723">
    <property type="entry name" value="SUBTILISIN"/>
</dbReference>
<keyword evidence="8" id="KW-0732">Signal</keyword>
<dbReference type="InterPro" id="IPR015500">
    <property type="entry name" value="Peptidase_S8_subtilisin-rel"/>
</dbReference>
<dbReference type="InterPro" id="IPR023827">
    <property type="entry name" value="Peptidase_S8_Asp-AS"/>
</dbReference>
<reference evidence="10" key="1">
    <citation type="submission" date="2021-06" db="EMBL/GenBank/DDBJ databases">
        <title>Sequencing of actinobacteria type strains.</title>
        <authorList>
            <person name="Nguyen G.-S."/>
            <person name="Wentzel A."/>
        </authorList>
    </citation>
    <scope>NUCLEOTIDE SEQUENCE</scope>
    <source>
        <strain evidence="10">P38-E01</strain>
    </source>
</reference>
<feature type="active site" description="Charge relay system" evidence="5">
    <location>
        <position position="62"/>
    </location>
</feature>
<proteinExistence type="inferred from homology"/>
<evidence type="ECO:0000256" key="6">
    <source>
        <dbReference type="SAM" id="MobiDB-lite"/>
    </source>
</evidence>
<dbReference type="GO" id="GO:0004252">
    <property type="term" value="F:serine-type endopeptidase activity"/>
    <property type="evidence" value="ECO:0007669"/>
    <property type="project" value="UniProtKB-UniRule"/>
</dbReference>
<evidence type="ECO:0000256" key="5">
    <source>
        <dbReference type="PROSITE-ProRule" id="PRU01240"/>
    </source>
</evidence>
<comment type="similarity">
    <text evidence="1 5">Belongs to the peptidase S8 family.</text>
</comment>
<organism evidence="10 11">
    <name type="scientific">Streptomyces tardus</name>
    <dbReference type="NCBI Taxonomy" id="2780544"/>
    <lineage>
        <taxon>Bacteria</taxon>
        <taxon>Bacillati</taxon>
        <taxon>Actinomycetota</taxon>
        <taxon>Actinomycetes</taxon>
        <taxon>Kitasatosporales</taxon>
        <taxon>Streptomycetaceae</taxon>
        <taxon>Streptomyces</taxon>
    </lineage>
</organism>
<dbReference type="Gene3D" id="3.40.50.200">
    <property type="entry name" value="Peptidase S8/S53 domain"/>
    <property type="match status" value="1"/>
</dbReference>
<feature type="region of interest" description="Disordered" evidence="6">
    <location>
        <begin position="389"/>
        <end position="451"/>
    </location>
</feature>
<keyword evidence="7" id="KW-0472">Membrane</keyword>
<keyword evidence="2 5" id="KW-0645">Protease</keyword>
<dbReference type="Pfam" id="PF00082">
    <property type="entry name" value="Peptidase_S8"/>
    <property type="match status" value="1"/>
</dbReference>
<feature type="transmembrane region" description="Helical" evidence="7">
    <location>
        <begin position="363"/>
        <end position="385"/>
    </location>
</feature>
<dbReference type="EMBL" id="JAELVF020000001">
    <property type="protein sequence ID" value="MBU7596071.1"/>
    <property type="molecule type" value="Genomic_DNA"/>
</dbReference>
<name>A0A949JJ29_9ACTN</name>
<dbReference type="PROSITE" id="PS00136">
    <property type="entry name" value="SUBTILASE_ASP"/>
    <property type="match status" value="1"/>
</dbReference>
<keyword evidence="3 5" id="KW-0378">Hydrolase</keyword>
<feature type="chain" id="PRO_5037029319" evidence="8">
    <location>
        <begin position="30"/>
        <end position="451"/>
    </location>
</feature>
<evidence type="ECO:0000313" key="11">
    <source>
        <dbReference type="Proteomes" id="UP000694501"/>
    </source>
</evidence>
<evidence type="ECO:0000259" key="9">
    <source>
        <dbReference type="Pfam" id="PF00082"/>
    </source>
</evidence>
<feature type="region of interest" description="Disordered" evidence="6">
    <location>
        <begin position="312"/>
        <end position="346"/>
    </location>
</feature>
<feature type="compositionally biased region" description="Pro residues" evidence="6">
    <location>
        <begin position="394"/>
        <end position="421"/>
    </location>
</feature>
<keyword evidence="11" id="KW-1185">Reference proteome</keyword>
<keyword evidence="7" id="KW-0812">Transmembrane</keyword>
<dbReference type="InterPro" id="IPR000209">
    <property type="entry name" value="Peptidase_S8/S53_dom"/>
</dbReference>
<feature type="compositionally biased region" description="Basic and acidic residues" evidence="6">
    <location>
        <begin position="333"/>
        <end position="346"/>
    </location>
</feature>
<dbReference type="InterPro" id="IPR036852">
    <property type="entry name" value="Peptidase_S8/S53_dom_sf"/>
</dbReference>
<evidence type="ECO:0000256" key="1">
    <source>
        <dbReference type="ARBA" id="ARBA00011073"/>
    </source>
</evidence>
<dbReference type="InterPro" id="IPR050131">
    <property type="entry name" value="Peptidase_S8_subtilisin-like"/>
</dbReference>
<feature type="signal peptide" evidence="8">
    <location>
        <begin position="1"/>
        <end position="29"/>
    </location>
</feature>
<feature type="active site" description="Charge relay system" evidence="5">
    <location>
        <position position="252"/>
    </location>
</feature>
<keyword evidence="7" id="KW-1133">Transmembrane helix</keyword>
<keyword evidence="4 5" id="KW-0720">Serine protease</keyword>
<evidence type="ECO:0000256" key="2">
    <source>
        <dbReference type="ARBA" id="ARBA00022670"/>
    </source>
</evidence>
<dbReference type="SUPFAM" id="SSF52743">
    <property type="entry name" value="Subtilisin-like"/>
    <property type="match status" value="1"/>
</dbReference>
<feature type="compositionally biased region" description="Pro residues" evidence="6">
    <location>
        <begin position="442"/>
        <end position="451"/>
    </location>
</feature>
<dbReference type="InterPro" id="IPR022398">
    <property type="entry name" value="Peptidase_S8_His-AS"/>
</dbReference>
<sequence>MKLVYSVRVVGSVTLAGALLAGTAPTAAADSTRDSQWALEAFDAEKVWQESQGQGVTVAVIDSGVDGSHADLRDNVLPGWNAHSGGPGNVNGKDHGTGVASLIAGHGHGPGNRDGIVGLAPKAKILPVKADRPDGKYSGHTLGAAIDYAVEQKADIINVSIAGSFASSAEEKAIKLAWENDVVVVAGAGNDGGRGIAYPANSDGVVSVGAVTEAGNLWEESNYDDGLTLTAPGVDINTAAVRKDYESANGTSLATAYVSGAAALLRAKFPDLTAGQIVTRLTETALLPEKMGKAPNEYYGYGMIRPLRALTSDVPAGSKDGPLTAPEGAGEPGSRDTGGRAEREAEAADAIRNGGDDTNPYKLHGILGLVGFGAIAVLATVFALVSRNRRRRNNPPPPPGWGGPGGPPGPFPHQGQPPMPANYPQSLPSHHPPGLPGHHPQGPSPGGPRGH</sequence>
<gene>
    <name evidence="10" type="ORF">JGS22_000090</name>
</gene>
<feature type="domain" description="Peptidase S8/S53" evidence="9">
    <location>
        <begin position="53"/>
        <end position="302"/>
    </location>
</feature>
<feature type="active site" description="Charge relay system" evidence="5">
    <location>
        <position position="95"/>
    </location>
</feature>
<evidence type="ECO:0000256" key="3">
    <source>
        <dbReference type="ARBA" id="ARBA00022801"/>
    </source>
</evidence>
<dbReference type="PROSITE" id="PS51892">
    <property type="entry name" value="SUBTILASE"/>
    <property type="match status" value="1"/>
</dbReference>